<feature type="compositionally biased region" description="Low complexity" evidence="1">
    <location>
        <begin position="315"/>
        <end position="332"/>
    </location>
</feature>
<dbReference type="Proteomes" id="UP000800235">
    <property type="component" value="Unassembled WGS sequence"/>
</dbReference>
<keyword evidence="2" id="KW-1133">Transmembrane helix</keyword>
<sequence>MEHSPRAHHCACFQSMSFFYAFSLLIFPSTAQRTWSRLPQVAVPSFTSARGPLSPHLDAELSLPESTMPAQFGGLPPFPTAETTSQSSTQSSDGTSTQGSVSLSTNSQPGASPTTSSSLFDFSPTITVGGFTSTDSFAASQKSASQASATQTSVGFATTFTTTVVASTGLGLASSAVGGIAGAATSDPAPVPQPVLKEQSVLGIAAGIGAWLLIIIGVLSCLLWRKRKKRNVLKSESGPPPEMGNAFTVYGDMPAPPIARLRIPDRAPSLPPQILPRAMSTNHEFPFPLRAHPISGSPLSPISPNAPYREEVQAPRGRSSSPIITSPRSNSPELPIVSTSPRGSFNISASTTSGTLTRNASTKSSVRGTSIKVRTLTKYNESPRTSDHISELPPSLGKLNIWLEENRRRSRMTESGSLGLTGQPPIV</sequence>
<gene>
    <name evidence="3" type="ORF">EJ08DRAFT_678813</name>
</gene>
<dbReference type="EMBL" id="MU007035">
    <property type="protein sequence ID" value="KAF2431011.1"/>
    <property type="molecule type" value="Genomic_DNA"/>
</dbReference>
<evidence type="ECO:0000313" key="3">
    <source>
        <dbReference type="EMBL" id="KAF2431011.1"/>
    </source>
</evidence>
<protein>
    <submittedName>
        <fullName evidence="3">Uncharacterized protein</fullName>
    </submittedName>
</protein>
<feature type="region of interest" description="Disordered" evidence="1">
    <location>
        <begin position="303"/>
        <end position="367"/>
    </location>
</feature>
<evidence type="ECO:0000256" key="2">
    <source>
        <dbReference type="SAM" id="Phobius"/>
    </source>
</evidence>
<keyword evidence="4" id="KW-1185">Reference proteome</keyword>
<name>A0A9P4NSQ2_9PEZI</name>
<dbReference type="OrthoDB" id="3944879at2759"/>
<evidence type="ECO:0000313" key="4">
    <source>
        <dbReference type="Proteomes" id="UP000800235"/>
    </source>
</evidence>
<comment type="caution">
    <text evidence="3">The sequence shown here is derived from an EMBL/GenBank/DDBJ whole genome shotgun (WGS) entry which is preliminary data.</text>
</comment>
<keyword evidence="2" id="KW-0812">Transmembrane</keyword>
<reference evidence="3" key="1">
    <citation type="journal article" date="2020" name="Stud. Mycol.">
        <title>101 Dothideomycetes genomes: a test case for predicting lifestyles and emergence of pathogens.</title>
        <authorList>
            <person name="Haridas S."/>
            <person name="Albert R."/>
            <person name="Binder M."/>
            <person name="Bloem J."/>
            <person name="Labutti K."/>
            <person name="Salamov A."/>
            <person name="Andreopoulos B."/>
            <person name="Baker S."/>
            <person name="Barry K."/>
            <person name="Bills G."/>
            <person name="Bluhm B."/>
            <person name="Cannon C."/>
            <person name="Castanera R."/>
            <person name="Culley D."/>
            <person name="Daum C."/>
            <person name="Ezra D."/>
            <person name="Gonzalez J."/>
            <person name="Henrissat B."/>
            <person name="Kuo A."/>
            <person name="Liang C."/>
            <person name="Lipzen A."/>
            <person name="Lutzoni F."/>
            <person name="Magnuson J."/>
            <person name="Mondo S."/>
            <person name="Nolan M."/>
            <person name="Ohm R."/>
            <person name="Pangilinan J."/>
            <person name="Park H.-J."/>
            <person name="Ramirez L."/>
            <person name="Alfaro M."/>
            <person name="Sun H."/>
            <person name="Tritt A."/>
            <person name="Yoshinaga Y."/>
            <person name="Zwiers L.-H."/>
            <person name="Turgeon B."/>
            <person name="Goodwin S."/>
            <person name="Spatafora J."/>
            <person name="Crous P."/>
            <person name="Grigoriev I."/>
        </authorList>
    </citation>
    <scope>NUCLEOTIDE SEQUENCE</scope>
    <source>
        <strain evidence="3">CBS 130266</strain>
    </source>
</reference>
<accession>A0A9P4NSQ2</accession>
<feature type="compositionally biased region" description="Polar residues" evidence="1">
    <location>
        <begin position="103"/>
        <end position="118"/>
    </location>
</feature>
<evidence type="ECO:0000256" key="1">
    <source>
        <dbReference type="SAM" id="MobiDB-lite"/>
    </source>
</evidence>
<feature type="compositionally biased region" description="Polar residues" evidence="1">
    <location>
        <begin position="337"/>
        <end position="367"/>
    </location>
</feature>
<feature type="compositionally biased region" description="Low complexity" evidence="1">
    <location>
        <begin position="83"/>
        <end position="102"/>
    </location>
</feature>
<feature type="region of interest" description="Disordered" evidence="1">
    <location>
        <begin position="66"/>
        <end position="118"/>
    </location>
</feature>
<keyword evidence="2" id="KW-0472">Membrane</keyword>
<feature type="transmembrane region" description="Helical" evidence="2">
    <location>
        <begin position="201"/>
        <end position="224"/>
    </location>
</feature>
<organism evidence="3 4">
    <name type="scientific">Tothia fuscella</name>
    <dbReference type="NCBI Taxonomy" id="1048955"/>
    <lineage>
        <taxon>Eukaryota</taxon>
        <taxon>Fungi</taxon>
        <taxon>Dikarya</taxon>
        <taxon>Ascomycota</taxon>
        <taxon>Pezizomycotina</taxon>
        <taxon>Dothideomycetes</taxon>
        <taxon>Pleosporomycetidae</taxon>
        <taxon>Venturiales</taxon>
        <taxon>Cylindrosympodiaceae</taxon>
        <taxon>Tothia</taxon>
    </lineage>
</organism>
<proteinExistence type="predicted"/>
<dbReference type="AlphaFoldDB" id="A0A9P4NSQ2"/>